<organism evidence="2">
    <name type="scientific">Manihot esculenta</name>
    <name type="common">Cassava</name>
    <name type="synonym">Jatropha manihot</name>
    <dbReference type="NCBI Taxonomy" id="3983"/>
    <lineage>
        <taxon>Eukaryota</taxon>
        <taxon>Viridiplantae</taxon>
        <taxon>Streptophyta</taxon>
        <taxon>Embryophyta</taxon>
        <taxon>Tracheophyta</taxon>
        <taxon>Spermatophyta</taxon>
        <taxon>Magnoliopsida</taxon>
        <taxon>eudicotyledons</taxon>
        <taxon>Gunneridae</taxon>
        <taxon>Pentapetalae</taxon>
        <taxon>rosids</taxon>
        <taxon>fabids</taxon>
        <taxon>Malpighiales</taxon>
        <taxon>Euphorbiaceae</taxon>
        <taxon>Crotonoideae</taxon>
        <taxon>Manihoteae</taxon>
        <taxon>Manihot</taxon>
    </lineage>
</organism>
<sequence>MTPKSNLTNQMSNQAFQDEKEQVLQIVTHLQDQVENLDDLCSESLDLEDIEEEEPNEPYLISSTES</sequence>
<proteinExistence type="predicted"/>
<dbReference type="EMBL" id="KV450436">
    <property type="protein sequence ID" value="OAY22415.1"/>
    <property type="molecule type" value="Genomic_DNA"/>
</dbReference>
<evidence type="ECO:0000313" key="2">
    <source>
        <dbReference type="EMBL" id="OAY22415.1"/>
    </source>
</evidence>
<reference evidence="2" key="1">
    <citation type="submission" date="2016-02" db="EMBL/GenBank/DDBJ databases">
        <title>WGS assembly of Manihot esculenta.</title>
        <authorList>
            <person name="Bredeson J.V."/>
            <person name="Prochnik S.E."/>
            <person name="Lyons J.B."/>
            <person name="Schmutz J."/>
            <person name="Grimwood J."/>
            <person name="Vrebalov J."/>
            <person name="Bart R.S."/>
            <person name="Amuge T."/>
            <person name="Ferguson M.E."/>
            <person name="Green R."/>
            <person name="Putnam N."/>
            <person name="Stites J."/>
            <person name="Rounsley S."/>
            <person name="Rokhsar D.S."/>
        </authorList>
    </citation>
    <scope>NUCLEOTIDE SEQUENCE [LARGE SCALE GENOMIC DNA]</scope>
    <source>
        <tissue evidence="2">Leaf</tissue>
    </source>
</reference>
<evidence type="ECO:0000256" key="1">
    <source>
        <dbReference type="SAM" id="MobiDB-lite"/>
    </source>
</evidence>
<dbReference type="AlphaFoldDB" id="A0A199UCB6"/>
<feature type="region of interest" description="Disordered" evidence="1">
    <location>
        <begin position="45"/>
        <end position="66"/>
    </location>
</feature>
<feature type="compositionally biased region" description="Acidic residues" evidence="1">
    <location>
        <begin position="45"/>
        <end position="56"/>
    </location>
</feature>
<protein>
    <submittedName>
        <fullName evidence="2">Uncharacterized protein</fullName>
    </submittedName>
</protein>
<name>A0A199UCB6_MANES</name>
<gene>
    <name evidence="2" type="ORF">MANES_S002600</name>
</gene>
<accession>A0A199UCB6</accession>